<dbReference type="Proteomes" id="UP000658390">
    <property type="component" value="Unassembled WGS sequence"/>
</dbReference>
<dbReference type="PANTHER" id="PTHR46796">
    <property type="entry name" value="HTH-TYPE TRANSCRIPTIONAL ACTIVATOR RHAS-RELATED"/>
    <property type="match status" value="1"/>
</dbReference>
<dbReference type="RefSeq" id="WP_019822363.1">
    <property type="nucleotide sequence ID" value="NZ_ATLR01000009.1"/>
</dbReference>
<keyword evidence="4" id="KW-0010">Activator</keyword>
<dbReference type="InterPro" id="IPR035418">
    <property type="entry name" value="AraC-bd_2"/>
</dbReference>
<comment type="function">
    <text evidence="6">Regulatory protein of the TOL plasmid xyl operons. XylS activates the xylXYZLTEGFJQKIH operon required for the degradation of toluene, m-xylene and p-xylene.</text>
</comment>
<keyword evidence="3" id="KW-0238">DNA-binding</keyword>
<dbReference type="InterPro" id="IPR018062">
    <property type="entry name" value="HTH_AraC-typ_CS"/>
</dbReference>
<comment type="subcellular location">
    <subcellularLocation>
        <location evidence="1">Cytoplasm</location>
    </subcellularLocation>
</comment>
<keyword evidence="5" id="KW-0804">Transcription</keyword>
<evidence type="ECO:0000256" key="1">
    <source>
        <dbReference type="ARBA" id="ARBA00004496"/>
    </source>
</evidence>
<evidence type="ECO:0000256" key="6">
    <source>
        <dbReference type="ARBA" id="ARBA00037345"/>
    </source>
</evidence>
<evidence type="ECO:0000313" key="10">
    <source>
        <dbReference type="Proteomes" id="UP000182058"/>
    </source>
</evidence>
<dbReference type="EMBL" id="JAEKCZ010000014">
    <property type="protein sequence ID" value="MBJ2258035.1"/>
    <property type="molecule type" value="Genomic_DNA"/>
</dbReference>
<evidence type="ECO:0000256" key="3">
    <source>
        <dbReference type="ARBA" id="ARBA00023125"/>
    </source>
</evidence>
<proteinExistence type="predicted"/>
<name>A0A8I1FVN6_9PSED</name>
<evidence type="ECO:0000313" key="11">
    <source>
        <dbReference type="Proteomes" id="UP000658390"/>
    </source>
</evidence>
<dbReference type="Pfam" id="PF14525">
    <property type="entry name" value="AraC_binding_2"/>
    <property type="match status" value="1"/>
</dbReference>
<evidence type="ECO:0000259" key="7">
    <source>
        <dbReference type="PROSITE" id="PS01124"/>
    </source>
</evidence>
<dbReference type="GO" id="GO:0009893">
    <property type="term" value="P:positive regulation of metabolic process"/>
    <property type="evidence" value="ECO:0007669"/>
    <property type="project" value="UniProtKB-ARBA"/>
</dbReference>
<dbReference type="OrthoDB" id="6003540at2"/>
<dbReference type="Gene3D" id="1.10.10.60">
    <property type="entry name" value="Homeodomain-like"/>
    <property type="match status" value="1"/>
</dbReference>
<evidence type="ECO:0000256" key="2">
    <source>
        <dbReference type="ARBA" id="ARBA00023015"/>
    </source>
</evidence>
<evidence type="ECO:0000313" key="9">
    <source>
        <dbReference type="EMBL" id="SDU66438.1"/>
    </source>
</evidence>
<sequence>MDSHLLSERSSVFRHADPHAVSDYVNQHVGQHCIGLSRTTRPLASLNHRKFAELDLCRISYGGSVRVTSPALETIFHLQVLLSGNCLWRGPTREHHLVPGELLLINPDDPVDLTYSQDCEKFILKLPVNVLESICDEQRWGRPAGGVRFMRNHYRLDELEGFLGLLGMVCLESEASDPLLRVQEHYTQIVGSKLLTLMQTNITRESLTSPNASIERILDYIERNLKQELSAEDLAAQARMSPRSLYTLFERQLGVTPLQYIRQRKLERIHACLSDPSCRVRSLTELALDYGFLHLGRFSESYRLQFGELPSSTFKRRH</sequence>
<dbReference type="GeneID" id="96621171"/>
<dbReference type="Pfam" id="PF12833">
    <property type="entry name" value="HTH_18"/>
    <property type="match status" value="1"/>
</dbReference>
<dbReference type="PROSITE" id="PS00041">
    <property type="entry name" value="HTH_ARAC_FAMILY_1"/>
    <property type="match status" value="1"/>
</dbReference>
<dbReference type="InterPro" id="IPR018060">
    <property type="entry name" value="HTH_AraC"/>
</dbReference>
<dbReference type="Proteomes" id="UP000182058">
    <property type="component" value="Chromosome I"/>
</dbReference>
<dbReference type="InterPro" id="IPR009057">
    <property type="entry name" value="Homeodomain-like_sf"/>
</dbReference>
<accession>A0A8I1FVN6</accession>
<dbReference type="InterPro" id="IPR050204">
    <property type="entry name" value="AraC_XylS_family_regulators"/>
</dbReference>
<dbReference type="SUPFAM" id="SSF46689">
    <property type="entry name" value="Homeodomain-like"/>
    <property type="match status" value="1"/>
</dbReference>
<dbReference type="AlphaFoldDB" id="A0A8I1FVN6"/>
<feature type="domain" description="HTH araC/xylS-type" evidence="7">
    <location>
        <begin position="215"/>
        <end position="316"/>
    </location>
</feature>
<dbReference type="GO" id="GO:0003700">
    <property type="term" value="F:DNA-binding transcription factor activity"/>
    <property type="evidence" value="ECO:0007669"/>
    <property type="project" value="InterPro"/>
</dbReference>
<evidence type="ECO:0000313" key="8">
    <source>
        <dbReference type="EMBL" id="MBJ2258035.1"/>
    </source>
</evidence>
<keyword evidence="10" id="KW-1185">Reference proteome</keyword>
<evidence type="ECO:0000256" key="4">
    <source>
        <dbReference type="ARBA" id="ARBA00023159"/>
    </source>
</evidence>
<dbReference type="PANTHER" id="PTHR46796:SF6">
    <property type="entry name" value="ARAC SUBFAMILY"/>
    <property type="match status" value="1"/>
</dbReference>
<dbReference type="SMART" id="SM00342">
    <property type="entry name" value="HTH_ARAC"/>
    <property type="match status" value="1"/>
</dbReference>
<dbReference type="PROSITE" id="PS01124">
    <property type="entry name" value="HTH_ARAC_FAMILY_2"/>
    <property type="match status" value="1"/>
</dbReference>
<dbReference type="GO" id="GO:0005737">
    <property type="term" value="C:cytoplasm"/>
    <property type="evidence" value="ECO:0007669"/>
    <property type="project" value="UniProtKB-SubCell"/>
</dbReference>
<organism evidence="8 11">
    <name type="scientific">Pseudomonas psychrophila</name>
    <dbReference type="NCBI Taxonomy" id="122355"/>
    <lineage>
        <taxon>Bacteria</taxon>
        <taxon>Pseudomonadati</taxon>
        <taxon>Pseudomonadota</taxon>
        <taxon>Gammaproteobacteria</taxon>
        <taxon>Pseudomonadales</taxon>
        <taxon>Pseudomonadaceae</taxon>
        <taxon>Pseudomonas</taxon>
    </lineage>
</organism>
<dbReference type="GO" id="GO:0043565">
    <property type="term" value="F:sequence-specific DNA binding"/>
    <property type="evidence" value="ECO:0007669"/>
    <property type="project" value="InterPro"/>
</dbReference>
<dbReference type="EMBL" id="LT629795">
    <property type="protein sequence ID" value="SDU66438.1"/>
    <property type="molecule type" value="Genomic_DNA"/>
</dbReference>
<protein>
    <submittedName>
        <fullName evidence="8">AraC family transcriptional regulator</fullName>
    </submittedName>
    <submittedName>
        <fullName evidence="9">AraC-binding-like domain-containing protein</fullName>
    </submittedName>
</protein>
<evidence type="ECO:0000256" key="5">
    <source>
        <dbReference type="ARBA" id="ARBA00023163"/>
    </source>
</evidence>
<reference evidence="8" key="2">
    <citation type="submission" date="2020-12" db="EMBL/GenBank/DDBJ databases">
        <title>Antibiotic resistance and phylogeny of Pseudomonas spp. isolated over three decades from chicken meat in the Norwegian food chain.</title>
        <authorList>
            <person name="Moen B."/>
        </authorList>
    </citation>
    <scope>NUCLEOTIDE SEQUENCE</scope>
    <source>
        <strain evidence="8">MF6762</strain>
    </source>
</reference>
<reference evidence="9 10" key="1">
    <citation type="submission" date="2016-10" db="EMBL/GenBank/DDBJ databases">
        <authorList>
            <person name="Varghese N."/>
            <person name="Submissions S."/>
        </authorList>
    </citation>
    <scope>NUCLEOTIDE SEQUENCE [LARGE SCALE GENOMIC DNA]</scope>
    <source>
        <strain evidence="9 10">BS3667</strain>
    </source>
</reference>
<gene>
    <name evidence="8" type="ORF">JFT45_16120</name>
    <name evidence="9" type="ORF">SAMN04490201_3598</name>
</gene>
<keyword evidence="2" id="KW-0805">Transcription regulation</keyword>